<reference evidence="2" key="1">
    <citation type="submission" date="2020-01" db="EMBL/GenBank/DDBJ databases">
        <authorList>
            <person name="Mishra B."/>
        </authorList>
    </citation>
    <scope>NUCLEOTIDE SEQUENCE [LARGE SCALE GENOMIC DNA]</scope>
</reference>
<dbReference type="Proteomes" id="UP000467841">
    <property type="component" value="Unassembled WGS sequence"/>
</dbReference>
<dbReference type="AlphaFoldDB" id="A0A6D2JLS7"/>
<proteinExistence type="predicted"/>
<feature type="compositionally biased region" description="Polar residues" evidence="1">
    <location>
        <begin position="107"/>
        <end position="118"/>
    </location>
</feature>
<protein>
    <submittedName>
        <fullName evidence="2">Uncharacterized protein</fullName>
    </submittedName>
</protein>
<evidence type="ECO:0000313" key="2">
    <source>
        <dbReference type="EMBL" id="CAA7042065.1"/>
    </source>
</evidence>
<comment type="caution">
    <text evidence="2">The sequence shown here is derived from an EMBL/GenBank/DDBJ whole genome shotgun (WGS) entry which is preliminary data.</text>
</comment>
<accession>A0A6D2JLS7</accession>
<sequence>MMAGNLWRTWPYQQNAMESMKVWSSTARSIELDAQMRKDMLALNSKLDKLILAQFPAKHVNYVSEQTLVKDQEGEETTQEVCYIQNRQGSYRNPQQGDTTIIKPPGRTNNNVPQGSTQGLLIPNQLKIGI</sequence>
<feature type="compositionally biased region" description="Polar residues" evidence="1">
    <location>
        <begin position="88"/>
        <end position="99"/>
    </location>
</feature>
<dbReference type="EMBL" id="CACVBM020001261">
    <property type="protein sequence ID" value="CAA7042065.1"/>
    <property type="molecule type" value="Genomic_DNA"/>
</dbReference>
<name>A0A6D2JLS7_9BRAS</name>
<feature type="region of interest" description="Disordered" evidence="1">
    <location>
        <begin position="88"/>
        <end position="118"/>
    </location>
</feature>
<gene>
    <name evidence="2" type="ORF">MERR_LOCUS29300</name>
</gene>
<evidence type="ECO:0000313" key="3">
    <source>
        <dbReference type="Proteomes" id="UP000467841"/>
    </source>
</evidence>
<evidence type="ECO:0000256" key="1">
    <source>
        <dbReference type="SAM" id="MobiDB-lite"/>
    </source>
</evidence>
<keyword evidence="3" id="KW-1185">Reference proteome</keyword>
<organism evidence="2 3">
    <name type="scientific">Microthlaspi erraticum</name>
    <dbReference type="NCBI Taxonomy" id="1685480"/>
    <lineage>
        <taxon>Eukaryota</taxon>
        <taxon>Viridiplantae</taxon>
        <taxon>Streptophyta</taxon>
        <taxon>Embryophyta</taxon>
        <taxon>Tracheophyta</taxon>
        <taxon>Spermatophyta</taxon>
        <taxon>Magnoliopsida</taxon>
        <taxon>eudicotyledons</taxon>
        <taxon>Gunneridae</taxon>
        <taxon>Pentapetalae</taxon>
        <taxon>rosids</taxon>
        <taxon>malvids</taxon>
        <taxon>Brassicales</taxon>
        <taxon>Brassicaceae</taxon>
        <taxon>Coluteocarpeae</taxon>
        <taxon>Microthlaspi</taxon>
    </lineage>
</organism>